<protein>
    <submittedName>
        <fullName evidence="1">Thymidylate synthase complementing protein</fullName>
    </submittedName>
</protein>
<evidence type="ECO:0000313" key="1">
    <source>
        <dbReference type="EMBL" id="DAE29913.1"/>
    </source>
</evidence>
<dbReference type="GO" id="GO:0050797">
    <property type="term" value="F:thymidylate synthase (FAD) activity"/>
    <property type="evidence" value="ECO:0007669"/>
    <property type="project" value="InterPro"/>
</dbReference>
<dbReference type="GO" id="GO:0006231">
    <property type="term" value="P:dTMP biosynthetic process"/>
    <property type="evidence" value="ECO:0007669"/>
    <property type="project" value="InterPro"/>
</dbReference>
<organism evidence="1">
    <name type="scientific">virus sp. ctE0n6</name>
    <dbReference type="NCBI Taxonomy" id="2827985"/>
    <lineage>
        <taxon>Viruses</taxon>
    </lineage>
</organism>
<name>A0A8S5RFQ7_9VIRU</name>
<dbReference type="SUPFAM" id="SSF69796">
    <property type="entry name" value="Thymidylate synthase-complementing protein Thy1"/>
    <property type="match status" value="1"/>
</dbReference>
<dbReference type="GO" id="GO:0050660">
    <property type="term" value="F:flavin adenine dinucleotide binding"/>
    <property type="evidence" value="ECO:0007669"/>
    <property type="project" value="InterPro"/>
</dbReference>
<dbReference type="InterPro" id="IPR036098">
    <property type="entry name" value="Thymidylate_synthase_ThyX_sf"/>
</dbReference>
<proteinExistence type="predicted"/>
<dbReference type="Gene3D" id="3.30.70.3180">
    <property type="match status" value="1"/>
</dbReference>
<dbReference type="EMBL" id="BK059101">
    <property type="protein sequence ID" value="DAE29913.1"/>
    <property type="molecule type" value="Genomic_DNA"/>
</dbReference>
<accession>A0A8S5RFQ7</accession>
<reference evidence="1" key="1">
    <citation type="journal article" date="2021" name="Proc. Natl. Acad. Sci. U.S.A.">
        <title>A Catalog of Tens of Thousands of Viruses from Human Metagenomes Reveals Hidden Associations with Chronic Diseases.</title>
        <authorList>
            <person name="Tisza M.J."/>
            <person name="Buck C.B."/>
        </authorList>
    </citation>
    <scope>NUCLEOTIDE SEQUENCE</scope>
    <source>
        <strain evidence="1">CtE0n6</strain>
    </source>
</reference>
<sequence>MKITVKPITESKRILDKCRLTVNKEPSKAPRPSVAFLDNIYMTEHSPIREKLFDIYIEDIPYCISTHFVRHHQGIEKYVTTSRSDRTDITDRSQRSQMDLVSMGMTVNAQALINMSKVRLCWCADKDARKVMFEIVKQVKELEPELGSKLVPSCVYRGFCSENNKDCGYSREFLSNWRKEYLCGREHLIILD</sequence>